<sequence>MSFLLPGTASRALASATASASSSRSFSTSIVTLKKSNRARGAARKSPRNQALFAALSSRISPRQGGIASPAAAAGAKSGKKASNNLEPAEGETLLTLEQACEQLQAHGAASRPLNAFEVHIVTSVSSHQTNALRGRIAYPRDPRTKQERLLIFAEEGSEAAEAVKEIIQNEAASSSSSSSQSEPAIIVGGSELISQVLNNRVTGFTKVLCTNTLLSEVSKGLARSLGPKGLMPNPRRGTVVPSDDRRSIVDAIRESKGAMDWRSDKVGVIRGAVGRLNFDKEDVKKNVTTLLDAIVQKVPTLGSQQAAQGAGQAKEYIARDKRSPGELKKAANIIKQVHLSSTQGPGIKLDLRDVLA</sequence>
<dbReference type="Gene3D" id="3.30.190.20">
    <property type="match status" value="1"/>
</dbReference>
<proteinExistence type="inferred from homology"/>
<protein>
    <submittedName>
        <fullName evidence="5">Related to 50S ribosomal protein L1</fullName>
    </submittedName>
</protein>
<dbReference type="InterPro" id="IPR016095">
    <property type="entry name" value="Ribosomal_uL1_3-a/b-sand"/>
</dbReference>
<dbReference type="PANTHER" id="PTHR36427">
    <property type="entry name" value="54S RIBOSOMAL PROTEIN L1, MITOCHONDRIAL"/>
    <property type="match status" value="1"/>
</dbReference>
<organism evidence="5 6">
    <name type="scientific">Ustilago trichophora</name>
    <dbReference type="NCBI Taxonomy" id="86804"/>
    <lineage>
        <taxon>Eukaryota</taxon>
        <taxon>Fungi</taxon>
        <taxon>Dikarya</taxon>
        <taxon>Basidiomycota</taxon>
        <taxon>Ustilaginomycotina</taxon>
        <taxon>Ustilaginomycetes</taxon>
        <taxon>Ustilaginales</taxon>
        <taxon>Ustilaginaceae</taxon>
        <taxon>Ustilago</taxon>
    </lineage>
</organism>
<keyword evidence="2 5" id="KW-0689">Ribosomal protein</keyword>
<comment type="similarity">
    <text evidence="1">Belongs to the universal ribosomal protein uL1 family.</text>
</comment>
<gene>
    <name evidence="5" type="ORF">UTRI_00910_B</name>
</gene>
<feature type="compositionally biased region" description="Low complexity" evidence="4">
    <location>
        <begin position="65"/>
        <end position="83"/>
    </location>
</feature>
<dbReference type="InterPro" id="IPR028364">
    <property type="entry name" value="Ribosomal_uL1/biogenesis"/>
</dbReference>
<accession>A0A5C3DQ77</accession>
<dbReference type="GO" id="GO:0005762">
    <property type="term" value="C:mitochondrial large ribosomal subunit"/>
    <property type="evidence" value="ECO:0007669"/>
    <property type="project" value="TreeGrafter"/>
</dbReference>
<reference evidence="5 6" key="1">
    <citation type="submission" date="2018-03" db="EMBL/GenBank/DDBJ databases">
        <authorList>
            <person name="Guldener U."/>
        </authorList>
    </citation>
    <scope>NUCLEOTIDE SEQUENCE [LARGE SCALE GENOMIC DNA]</scope>
    <source>
        <strain evidence="5 6">NBRC100155</strain>
    </source>
</reference>
<evidence type="ECO:0000313" key="5">
    <source>
        <dbReference type="EMBL" id="SPO20513.1"/>
    </source>
</evidence>
<evidence type="ECO:0000256" key="4">
    <source>
        <dbReference type="SAM" id="MobiDB-lite"/>
    </source>
</evidence>
<dbReference type="Gene3D" id="3.40.50.790">
    <property type="match status" value="1"/>
</dbReference>
<dbReference type="SUPFAM" id="SSF56808">
    <property type="entry name" value="Ribosomal protein L1"/>
    <property type="match status" value="1"/>
</dbReference>
<dbReference type="InterPro" id="IPR023674">
    <property type="entry name" value="Ribosomal_uL1-like"/>
</dbReference>
<dbReference type="OrthoDB" id="1747252at2759"/>
<name>A0A5C3DQ77_9BASI</name>
<evidence type="ECO:0000256" key="3">
    <source>
        <dbReference type="ARBA" id="ARBA00023274"/>
    </source>
</evidence>
<dbReference type="Proteomes" id="UP000324022">
    <property type="component" value="Unassembled WGS sequence"/>
</dbReference>
<keyword evidence="6" id="KW-1185">Reference proteome</keyword>
<evidence type="ECO:0000256" key="1">
    <source>
        <dbReference type="ARBA" id="ARBA00010531"/>
    </source>
</evidence>
<evidence type="ECO:0000256" key="2">
    <source>
        <dbReference type="ARBA" id="ARBA00022980"/>
    </source>
</evidence>
<keyword evidence="3" id="KW-0687">Ribonucleoprotein</keyword>
<dbReference type="AlphaFoldDB" id="A0A5C3DQ77"/>
<feature type="region of interest" description="Disordered" evidence="4">
    <location>
        <begin position="62"/>
        <end position="85"/>
    </location>
</feature>
<dbReference type="CDD" id="cd00403">
    <property type="entry name" value="Ribosomal_L1"/>
    <property type="match status" value="1"/>
</dbReference>
<dbReference type="EMBL" id="OOIN01000001">
    <property type="protein sequence ID" value="SPO20513.1"/>
    <property type="molecule type" value="Genomic_DNA"/>
</dbReference>
<evidence type="ECO:0000313" key="6">
    <source>
        <dbReference type="Proteomes" id="UP000324022"/>
    </source>
</evidence>
<dbReference type="Pfam" id="PF00687">
    <property type="entry name" value="Ribosomal_L1"/>
    <property type="match status" value="1"/>
</dbReference>
<dbReference type="PANTHER" id="PTHR36427:SF3">
    <property type="entry name" value="LARGE RIBOSOMAL SUBUNIT PROTEIN UL1M"/>
    <property type="match status" value="1"/>
</dbReference>
<dbReference type="GO" id="GO:0003735">
    <property type="term" value="F:structural constituent of ribosome"/>
    <property type="evidence" value="ECO:0007669"/>
    <property type="project" value="TreeGrafter"/>
</dbReference>